<protein>
    <submittedName>
        <fullName evidence="2">Uncharacterized protein</fullName>
    </submittedName>
</protein>
<gene>
    <name evidence="2" type="ORF">AW09_002313</name>
</gene>
<dbReference type="EMBL" id="JDVG02000381">
    <property type="protein sequence ID" value="KFB72499.1"/>
    <property type="molecule type" value="Genomic_DNA"/>
</dbReference>
<feature type="compositionally biased region" description="Polar residues" evidence="1">
    <location>
        <begin position="49"/>
        <end position="67"/>
    </location>
</feature>
<reference evidence="2 3" key="1">
    <citation type="submission" date="2014-02" db="EMBL/GenBank/DDBJ databases">
        <title>Expanding our view of genomic diversity in Candidatus Accumulibacter clades.</title>
        <authorList>
            <person name="Skennerton C.T."/>
            <person name="Barr J.J."/>
            <person name="Slater F.R."/>
            <person name="Bond P.L."/>
            <person name="Tyson G.W."/>
        </authorList>
    </citation>
    <scope>NUCLEOTIDE SEQUENCE [LARGE SCALE GENOMIC DNA]</scope>
    <source>
        <strain evidence="3">BA-91</strain>
    </source>
</reference>
<dbReference type="AlphaFoldDB" id="A0A080M611"/>
<comment type="caution">
    <text evidence="2">The sequence shown here is derived from an EMBL/GenBank/DDBJ whole genome shotgun (WGS) entry which is preliminary data.</text>
</comment>
<accession>A0A080M611</accession>
<evidence type="ECO:0000313" key="3">
    <source>
        <dbReference type="Proteomes" id="UP000020077"/>
    </source>
</evidence>
<organism evidence="2 3">
    <name type="scientific">Candidatus Accumulibacter phosphatis</name>
    <dbReference type="NCBI Taxonomy" id="327160"/>
    <lineage>
        <taxon>Bacteria</taxon>
        <taxon>Pseudomonadati</taxon>
        <taxon>Pseudomonadota</taxon>
        <taxon>Betaproteobacteria</taxon>
        <taxon>Candidatus Accumulibacter</taxon>
    </lineage>
</organism>
<proteinExistence type="predicted"/>
<dbReference type="AntiFam" id="ANF00215">
    <property type="entry name" value="Shadow ORF (opposite nolG)"/>
</dbReference>
<evidence type="ECO:0000256" key="1">
    <source>
        <dbReference type="SAM" id="MobiDB-lite"/>
    </source>
</evidence>
<sequence>MPTTSDSDSAVTTLKVKPIRYITAKVGIADSGSAVADTRVARQSRRKNQTTMTARMAPSISSTIDPS</sequence>
<dbReference type="Proteomes" id="UP000020077">
    <property type="component" value="Unassembled WGS sequence"/>
</dbReference>
<evidence type="ECO:0000313" key="2">
    <source>
        <dbReference type="EMBL" id="KFB72499.1"/>
    </source>
</evidence>
<name>A0A080M611_9PROT</name>
<feature type="region of interest" description="Disordered" evidence="1">
    <location>
        <begin position="39"/>
        <end position="67"/>
    </location>
</feature>